<reference evidence="2" key="1">
    <citation type="submission" date="2021-04" db="EMBL/GenBank/DDBJ databases">
        <authorList>
            <consortium name="Molecular Ecology Group"/>
        </authorList>
    </citation>
    <scope>NUCLEOTIDE SEQUENCE</scope>
</reference>
<name>A0A8S3Z7U5_9EUPU</name>
<accession>A0A8S3Z7U5</accession>
<organism evidence="2 3">
    <name type="scientific">Candidula unifasciata</name>
    <dbReference type="NCBI Taxonomy" id="100452"/>
    <lineage>
        <taxon>Eukaryota</taxon>
        <taxon>Metazoa</taxon>
        <taxon>Spiralia</taxon>
        <taxon>Lophotrochozoa</taxon>
        <taxon>Mollusca</taxon>
        <taxon>Gastropoda</taxon>
        <taxon>Heterobranchia</taxon>
        <taxon>Euthyneura</taxon>
        <taxon>Panpulmonata</taxon>
        <taxon>Eupulmonata</taxon>
        <taxon>Stylommatophora</taxon>
        <taxon>Helicina</taxon>
        <taxon>Helicoidea</taxon>
        <taxon>Geomitridae</taxon>
        <taxon>Candidula</taxon>
    </lineage>
</organism>
<dbReference type="InterPro" id="IPR056601">
    <property type="entry name" value="Galaxin_dom"/>
</dbReference>
<dbReference type="Pfam" id="PF24748">
    <property type="entry name" value="Galaxin_repeat"/>
    <property type="match status" value="3"/>
</dbReference>
<dbReference type="Proteomes" id="UP000678393">
    <property type="component" value="Unassembled WGS sequence"/>
</dbReference>
<evidence type="ECO:0000259" key="1">
    <source>
        <dbReference type="Pfam" id="PF24748"/>
    </source>
</evidence>
<feature type="domain" description="Galaxin-like repeats" evidence="1">
    <location>
        <begin position="447"/>
        <end position="530"/>
    </location>
</feature>
<dbReference type="InterPro" id="IPR055284">
    <property type="entry name" value="Galaxin-like"/>
</dbReference>
<proteinExistence type="predicted"/>
<gene>
    <name evidence="2" type="ORF">CUNI_LOCUS8790</name>
</gene>
<dbReference type="AlphaFoldDB" id="A0A8S3Z7U5"/>
<dbReference type="EMBL" id="CAJHNH020001480">
    <property type="protein sequence ID" value="CAG5123232.1"/>
    <property type="molecule type" value="Genomic_DNA"/>
</dbReference>
<evidence type="ECO:0000313" key="3">
    <source>
        <dbReference type="Proteomes" id="UP000678393"/>
    </source>
</evidence>
<feature type="non-terminal residue" evidence="2">
    <location>
        <position position="684"/>
    </location>
</feature>
<evidence type="ECO:0000313" key="2">
    <source>
        <dbReference type="EMBL" id="CAG5123232.1"/>
    </source>
</evidence>
<protein>
    <recommendedName>
        <fullName evidence="1">Galaxin-like repeats domain-containing protein</fullName>
    </recommendedName>
</protein>
<keyword evidence="3" id="KW-1185">Reference proteome</keyword>
<dbReference type="OrthoDB" id="6136622at2759"/>
<sequence length="684" mass="77937">PHFCITRRGHEIYDDSVRICCNGEIKLRVRDQECCGDENLYFTSVSICCGGKIEDRFVPPRGSGQRTCSSNDEQCREQMCCGGKPVDKEDTMCCQQQSIHLNDTQQLERDFLQCCGNTTINTVSHFCCGGKTFLRHSALECCDGKIYDKRAERCLTTFKPHRVVSKYEHICGLQKYDTRNNSCCSRTLHDMPEMNSLNPTERNHKFSCCDTIAYDSTTEKCCRENHTGFPTHTIMRKPNIYCCGNGFYNATHQDCYNGRQLEKVFGKVRCGYTYIDGDREQCCGNTVYSTETHQCCTGDSVSVISKDHICCNGQASNETVFCCEGITTRAKRRPDDDECCYNFKTKEAQTYNSKKNEHCVQGEVTLLPEGAEPCGLLNFYFPESQICCGQRVYNIAAGYDNCCDDKPYNSLSQQCCNYEISNISPQEGSCCSKDFRVYRFDDRNNPCRSSCGNVTYDEEFQICCGGVVHELSEDSECCGNSVISSSREGCCGNMFPWSRRGNTRCCGNRELYNIQYAKCKKSKVVHQNATLRKLSDVQYLCSQSGMKHLDGGIKHACESKHIIKARLTHVQLVENHIFNSTLIYLNFSDISAVRRDEQFNASWTEHDNLVFSIQVPNNKNIQCKKSYLLRFCKVIVFFSGSLKGGNVRINKNSKFLMIKYSRKREALITKKLPFEFCKKNFNVQ</sequence>
<feature type="domain" description="Galaxin-like repeats" evidence="1">
    <location>
        <begin position="79"/>
        <end position="223"/>
    </location>
</feature>
<dbReference type="PANTHER" id="PTHR34490:SF3">
    <property type="entry name" value="GALAXIN-LIKE ISOFORM X2"/>
    <property type="match status" value="1"/>
</dbReference>
<dbReference type="PANTHER" id="PTHR34490">
    <property type="entry name" value="PROTEIN CBG12054-RELATED"/>
    <property type="match status" value="1"/>
</dbReference>
<feature type="domain" description="Galaxin-like repeats" evidence="1">
    <location>
        <begin position="350"/>
        <end position="434"/>
    </location>
</feature>
<comment type="caution">
    <text evidence="2">The sequence shown here is derived from an EMBL/GenBank/DDBJ whole genome shotgun (WGS) entry which is preliminary data.</text>
</comment>